<accession>A0A444I0U7</accession>
<dbReference type="Proteomes" id="UP000283817">
    <property type="component" value="Unassembled WGS sequence"/>
</dbReference>
<evidence type="ECO:0000313" key="1">
    <source>
        <dbReference type="EMBL" id="RWX30653.1"/>
    </source>
</evidence>
<name>A0A444I0U7_RHILE</name>
<protein>
    <submittedName>
        <fullName evidence="1">Uncharacterized protein</fullName>
    </submittedName>
</protein>
<sequence>MSCSELVSDCLVDIREEMKPHVHGGKFFTSEDVGNLVRRLNTAISLAKEIEEEKRLLERRERLSGGRQHGLALVGANVVAFPAHMPAGGGGT</sequence>
<reference evidence="1 2" key="1">
    <citation type="submission" date="2019-01" db="EMBL/GenBank/DDBJ databases">
        <title>RHIZO-ID as a novel technology for direct rhizobia identification.</title>
        <authorList>
            <person name="De Meyer S.E."/>
        </authorList>
    </citation>
    <scope>NUCLEOTIDE SEQUENCE [LARGE SCALE GENOMIC DNA]</scope>
    <source>
        <strain evidence="1 2">WSM448</strain>
    </source>
</reference>
<dbReference type="RefSeq" id="WP_128410816.1">
    <property type="nucleotide sequence ID" value="NZ_SBHX01000035.1"/>
</dbReference>
<dbReference type="EMBL" id="SBHX01000035">
    <property type="protein sequence ID" value="RWX30653.1"/>
    <property type="molecule type" value="Genomic_DNA"/>
</dbReference>
<organism evidence="1 2">
    <name type="scientific">Rhizobium leguminosarum</name>
    <dbReference type="NCBI Taxonomy" id="384"/>
    <lineage>
        <taxon>Bacteria</taxon>
        <taxon>Pseudomonadati</taxon>
        <taxon>Pseudomonadota</taxon>
        <taxon>Alphaproteobacteria</taxon>
        <taxon>Hyphomicrobiales</taxon>
        <taxon>Rhizobiaceae</taxon>
        <taxon>Rhizobium/Agrobacterium group</taxon>
        <taxon>Rhizobium</taxon>
    </lineage>
</organism>
<evidence type="ECO:0000313" key="2">
    <source>
        <dbReference type="Proteomes" id="UP000283817"/>
    </source>
</evidence>
<gene>
    <name evidence="1" type="ORF">EHI47_14470</name>
</gene>
<dbReference type="AlphaFoldDB" id="A0A444I0U7"/>
<comment type="caution">
    <text evidence="1">The sequence shown here is derived from an EMBL/GenBank/DDBJ whole genome shotgun (WGS) entry which is preliminary data.</text>
</comment>
<proteinExistence type="predicted"/>